<dbReference type="Proteomes" id="UP001597294">
    <property type="component" value="Unassembled WGS sequence"/>
</dbReference>
<dbReference type="RefSeq" id="WP_380250526.1">
    <property type="nucleotide sequence ID" value="NZ_JBHUII010000004.1"/>
</dbReference>
<gene>
    <name evidence="2" type="ORF">ACFSKO_08665</name>
</gene>
<dbReference type="InterPro" id="IPR008914">
    <property type="entry name" value="PEBP"/>
</dbReference>
<keyword evidence="1" id="KW-0732">Signal</keyword>
<evidence type="ECO:0000313" key="2">
    <source>
        <dbReference type="EMBL" id="MFD2205680.1"/>
    </source>
</evidence>
<proteinExistence type="predicted"/>
<evidence type="ECO:0000256" key="1">
    <source>
        <dbReference type="SAM" id="SignalP"/>
    </source>
</evidence>
<feature type="chain" id="PRO_5045733346" description="Phospholipid-binding protein" evidence="1">
    <location>
        <begin position="24"/>
        <end position="135"/>
    </location>
</feature>
<dbReference type="SUPFAM" id="SSF49777">
    <property type="entry name" value="PEBP-like"/>
    <property type="match status" value="1"/>
</dbReference>
<keyword evidence="3" id="KW-1185">Reference proteome</keyword>
<evidence type="ECO:0000313" key="3">
    <source>
        <dbReference type="Proteomes" id="UP001597294"/>
    </source>
</evidence>
<dbReference type="InterPro" id="IPR036610">
    <property type="entry name" value="PEBP-like_sf"/>
</dbReference>
<protein>
    <recommendedName>
        <fullName evidence="4">Phospholipid-binding protein</fullName>
    </recommendedName>
</protein>
<reference evidence="3" key="1">
    <citation type="journal article" date="2019" name="Int. J. Syst. Evol. Microbiol.">
        <title>The Global Catalogue of Microorganisms (GCM) 10K type strain sequencing project: providing services to taxonomists for standard genome sequencing and annotation.</title>
        <authorList>
            <consortium name="The Broad Institute Genomics Platform"/>
            <consortium name="The Broad Institute Genome Sequencing Center for Infectious Disease"/>
            <person name="Wu L."/>
            <person name="Ma J."/>
        </authorList>
    </citation>
    <scope>NUCLEOTIDE SEQUENCE [LARGE SCALE GENOMIC DNA]</scope>
    <source>
        <strain evidence="3">CGMCC 4.7192</strain>
    </source>
</reference>
<feature type="signal peptide" evidence="1">
    <location>
        <begin position="1"/>
        <end position="23"/>
    </location>
</feature>
<dbReference type="Pfam" id="PF01161">
    <property type="entry name" value="PBP"/>
    <property type="match status" value="1"/>
</dbReference>
<accession>A0ABW5BJT1</accession>
<dbReference type="EMBL" id="JBHUII010000004">
    <property type="protein sequence ID" value="MFD2205680.1"/>
    <property type="molecule type" value="Genomic_DNA"/>
</dbReference>
<comment type="caution">
    <text evidence="2">The sequence shown here is derived from an EMBL/GenBank/DDBJ whole genome shotgun (WGS) entry which is preliminary data.</text>
</comment>
<sequence>MKKLILLSAFLGSSLTFSTSLKADDFDISFDQWGDFRKCTSGKPTRVANPVFQLSDVPTGTVKIKFSLQDLDAKSYHHGGGSVKYTDQSVIETGAFKYKSPCPPRGIHTYEWTAKAYDDAGEIIAKAKTKKKYPQ</sequence>
<name>A0ABW5BJT1_9PROT</name>
<evidence type="ECO:0008006" key="4">
    <source>
        <dbReference type="Google" id="ProtNLM"/>
    </source>
</evidence>
<organism evidence="2 3">
    <name type="scientific">Kiloniella antarctica</name>
    <dbReference type="NCBI Taxonomy" id="1550907"/>
    <lineage>
        <taxon>Bacteria</taxon>
        <taxon>Pseudomonadati</taxon>
        <taxon>Pseudomonadota</taxon>
        <taxon>Alphaproteobacteria</taxon>
        <taxon>Rhodospirillales</taxon>
        <taxon>Kiloniellaceae</taxon>
        <taxon>Kiloniella</taxon>
    </lineage>
</organism>